<organism evidence="12">
    <name type="scientific">Ignisphaera aggregans</name>
    <dbReference type="NCBI Taxonomy" id="334771"/>
    <lineage>
        <taxon>Archaea</taxon>
        <taxon>Thermoproteota</taxon>
        <taxon>Thermoprotei</taxon>
        <taxon>Desulfurococcales</taxon>
        <taxon>Desulfurococcaceae</taxon>
        <taxon>Ignisphaera</taxon>
    </lineage>
</organism>
<dbReference type="PANTHER" id="PTHR43787:SF13">
    <property type="entry name" value="FEMO COFACTOR BIOSYNTHESIS PROTEIN NIFB"/>
    <property type="match status" value="1"/>
</dbReference>
<sequence>MVGEACANYPRYKTREWVPYDVTEVTECTRRLVCRKEGGVELRKYTDFYVAGVYRGIVTGCLVGCNLRCFFCWSPLSRDFPERYGDFYTPVQVVKRLELLGRRYGVRKARLSCGEPTVCFDHLLQVLELIEESKWFNLFILETNGIVLALNPEYIHRLKKFSKLYVRISLKGGSREGFEFRTGAKGEALDLQFKAVEILKAANLRFHVAAMTDPRIMSLEERKKLVERLWRTNSRLALLLEEEVVDPYTTTIERLKHAGVELKW</sequence>
<keyword evidence="9" id="KW-0535">Nitrogen fixation</keyword>
<dbReference type="SUPFAM" id="SSF102114">
    <property type="entry name" value="Radical SAM enzymes"/>
    <property type="match status" value="1"/>
</dbReference>
<evidence type="ECO:0000256" key="7">
    <source>
        <dbReference type="ARBA" id="ARBA00023004"/>
    </source>
</evidence>
<keyword evidence="7" id="KW-0408">Iron</keyword>
<name>A0A7J3Z5S8_9CREN</name>
<feature type="domain" description="Radical SAM core" evidence="11">
    <location>
        <begin position="49"/>
        <end position="264"/>
    </location>
</feature>
<dbReference type="InterPro" id="IPR013785">
    <property type="entry name" value="Aldolase_TIM"/>
</dbReference>
<dbReference type="PROSITE" id="PS51918">
    <property type="entry name" value="RADICAL_SAM"/>
    <property type="match status" value="1"/>
</dbReference>
<evidence type="ECO:0000256" key="10">
    <source>
        <dbReference type="ARBA" id="ARBA00023239"/>
    </source>
</evidence>
<evidence type="ECO:0000256" key="6">
    <source>
        <dbReference type="ARBA" id="ARBA00022723"/>
    </source>
</evidence>
<dbReference type="EMBL" id="DRYQ01000033">
    <property type="protein sequence ID" value="HHQ50189.1"/>
    <property type="molecule type" value="Genomic_DNA"/>
</dbReference>
<keyword evidence="10" id="KW-0456">Lyase</keyword>
<dbReference type="GO" id="GO:0051539">
    <property type="term" value="F:4 iron, 4 sulfur cluster binding"/>
    <property type="evidence" value="ECO:0007669"/>
    <property type="project" value="UniProtKB-KW"/>
</dbReference>
<proteinExistence type="inferred from homology"/>
<evidence type="ECO:0000256" key="5">
    <source>
        <dbReference type="ARBA" id="ARBA00022691"/>
    </source>
</evidence>
<dbReference type="InterPro" id="IPR058240">
    <property type="entry name" value="rSAM_sf"/>
</dbReference>
<keyword evidence="6" id="KW-0479">Metal-binding</keyword>
<dbReference type="SFLD" id="SFLDS00029">
    <property type="entry name" value="Radical_SAM"/>
    <property type="match status" value="1"/>
</dbReference>
<reference evidence="12" key="1">
    <citation type="journal article" date="2020" name="mSystems">
        <title>Genome- and Community-Level Interaction Insights into Carbon Utilization and Element Cycling Functions of Hydrothermarchaeota in Hydrothermal Sediment.</title>
        <authorList>
            <person name="Zhou Z."/>
            <person name="Liu Y."/>
            <person name="Xu W."/>
            <person name="Pan J."/>
            <person name="Luo Z.H."/>
            <person name="Li M."/>
        </authorList>
    </citation>
    <scope>NUCLEOTIDE SEQUENCE [LARGE SCALE GENOMIC DNA]</scope>
    <source>
        <strain evidence="12">SpSt-1105</strain>
    </source>
</reference>
<keyword evidence="5" id="KW-0949">S-adenosyl-L-methionine</keyword>
<gene>
    <name evidence="12" type="ORF">ENM66_02435</name>
</gene>
<evidence type="ECO:0000259" key="11">
    <source>
        <dbReference type="PROSITE" id="PS51918"/>
    </source>
</evidence>
<comment type="pathway">
    <text evidence="2">Cofactor biosynthesis; Fe-Mo cofactor biosynthesis.</text>
</comment>
<keyword evidence="4" id="KW-0004">4Fe-4S</keyword>
<evidence type="ECO:0000313" key="12">
    <source>
        <dbReference type="EMBL" id="HHQ50189.1"/>
    </source>
</evidence>
<dbReference type="CDD" id="cd01335">
    <property type="entry name" value="Radical_SAM"/>
    <property type="match status" value="1"/>
</dbReference>
<comment type="caution">
    <text evidence="12">The sequence shown here is derived from an EMBL/GenBank/DDBJ whole genome shotgun (WGS) entry which is preliminary data.</text>
</comment>
<dbReference type="PANTHER" id="PTHR43787">
    <property type="entry name" value="FEMO COFACTOR BIOSYNTHESIS PROTEIN NIFB-RELATED"/>
    <property type="match status" value="1"/>
</dbReference>
<keyword evidence="8" id="KW-0411">Iron-sulfur</keyword>
<dbReference type="InterPro" id="IPR007197">
    <property type="entry name" value="rSAM"/>
</dbReference>
<evidence type="ECO:0000256" key="1">
    <source>
        <dbReference type="ARBA" id="ARBA00001966"/>
    </source>
</evidence>
<comment type="similarity">
    <text evidence="3">Belongs to the radical SAM superfamily. NifB family.</text>
</comment>
<comment type="cofactor">
    <cofactor evidence="1">
        <name>[4Fe-4S] cluster</name>
        <dbReference type="ChEBI" id="CHEBI:49883"/>
    </cofactor>
</comment>
<dbReference type="GO" id="GO:0016829">
    <property type="term" value="F:lyase activity"/>
    <property type="evidence" value="ECO:0007669"/>
    <property type="project" value="UniProtKB-KW"/>
</dbReference>
<dbReference type="GO" id="GO:0046872">
    <property type="term" value="F:metal ion binding"/>
    <property type="evidence" value="ECO:0007669"/>
    <property type="project" value="UniProtKB-KW"/>
</dbReference>
<evidence type="ECO:0000256" key="9">
    <source>
        <dbReference type="ARBA" id="ARBA00023231"/>
    </source>
</evidence>
<evidence type="ECO:0000256" key="3">
    <source>
        <dbReference type="ARBA" id="ARBA00006804"/>
    </source>
</evidence>
<dbReference type="Gene3D" id="3.20.20.70">
    <property type="entry name" value="Aldolase class I"/>
    <property type="match status" value="1"/>
</dbReference>
<evidence type="ECO:0000256" key="2">
    <source>
        <dbReference type="ARBA" id="ARBA00005155"/>
    </source>
</evidence>
<evidence type="ECO:0000256" key="8">
    <source>
        <dbReference type="ARBA" id="ARBA00023014"/>
    </source>
</evidence>
<evidence type="ECO:0000256" key="4">
    <source>
        <dbReference type="ARBA" id="ARBA00022485"/>
    </source>
</evidence>
<accession>A0A7J3Z5S8</accession>
<protein>
    <submittedName>
        <fullName evidence="12">Radical SAM protein</fullName>
    </submittedName>
</protein>
<dbReference type="AlphaFoldDB" id="A0A7J3Z5S8"/>
<dbReference type="Pfam" id="PF04055">
    <property type="entry name" value="Radical_SAM"/>
    <property type="match status" value="1"/>
</dbReference>